<proteinExistence type="predicted"/>
<accession>A0A7C3ZWW8</accession>
<organism evidence="1">
    <name type="scientific">Planktothricoides sp. SpSt-374</name>
    <dbReference type="NCBI Taxonomy" id="2282167"/>
    <lineage>
        <taxon>Bacteria</taxon>
        <taxon>Bacillati</taxon>
        <taxon>Cyanobacteriota</taxon>
        <taxon>Cyanophyceae</taxon>
        <taxon>Oscillatoriophycideae</taxon>
        <taxon>Oscillatoriales</taxon>
        <taxon>Oscillatoriaceae</taxon>
        <taxon>Planktothricoides</taxon>
    </lineage>
</organism>
<reference evidence="1" key="1">
    <citation type="journal article" date="2020" name="mSystems">
        <title>Genome- and Community-Level Interaction Insights into Carbon Utilization and Element Cycling Functions of Hydrothermarchaeota in Hydrothermal Sediment.</title>
        <authorList>
            <person name="Zhou Z."/>
            <person name="Liu Y."/>
            <person name="Xu W."/>
            <person name="Pan J."/>
            <person name="Luo Z.H."/>
            <person name="Li M."/>
        </authorList>
    </citation>
    <scope>NUCLEOTIDE SEQUENCE [LARGE SCALE GENOMIC DNA]</scope>
    <source>
        <strain evidence="1">SpSt-374</strain>
    </source>
</reference>
<sequence length="308" mass="34961">MAQQSTETSSAGHKIGQLIGDWFEEYWVLPLLEEVADRLALFLHNRFIDRTVRGDKLTWKDEEGNSVDFDFVLELEGTTNKIGIPVAFIECFWRRGARHSKDKARDDSGKLLPMRTAYPTARFLGIVSAGDFTQPARELVKTRDIDLFYIPKDKILAAFSSHGLVMDYPDKASEAEKQRIASEFEVNFTPENCQAVAATLVNFVGKAAVTSYTDRVRGKLSALPQEIRLILCHQSAPIVFEELPKVTKFLENPSFQMDNPQSSYIYHVIYSDGTEFEQTVGHIDELKDLHHQVEILTNHMSQIQSANF</sequence>
<evidence type="ECO:0000313" key="1">
    <source>
        <dbReference type="EMBL" id="HGG01468.1"/>
    </source>
</evidence>
<protein>
    <submittedName>
        <fullName evidence="1">Uncharacterized protein</fullName>
    </submittedName>
</protein>
<dbReference type="EMBL" id="DSPX01000126">
    <property type="protein sequence ID" value="HGG01468.1"/>
    <property type="molecule type" value="Genomic_DNA"/>
</dbReference>
<dbReference type="AlphaFoldDB" id="A0A7C3ZWW8"/>
<gene>
    <name evidence="1" type="ORF">ENR15_12670</name>
</gene>
<comment type="caution">
    <text evidence="1">The sequence shown here is derived from an EMBL/GenBank/DDBJ whole genome shotgun (WGS) entry which is preliminary data.</text>
</comment>
<name>A0A7C3ZWW8_9CYAN</name>